<dbReference type="GO" id="GO:0016705">
    <property type="term" value="F:oxidoreductase activity, acting on paired donors, with incorporation or reduction of molecular oxygen"/>
    <property type="evidence" value="ECO:0007669"/>
    <property type="project" value="InterPro"/>
</dbReference>
<dbReference type="InterPro" id="IPR002401">
    <property type="entry name" value="Cyt_P450_E_grp-I"/>
</dbReference>
<organism evidence="15 16">
    <name type="scientific">Acacia crassicarpa</name>
    <name type="common">northern wattle</name>
    <dbReference type="NCBI Taxonomy" id="499986"/>
    <lineage>
        <taxon>Eukaryota</taxon>
        <taxon>Viridiplantae</taxon>
        <taxon>Streptophyta</taxon>
        <taxon>Embryophyta</taxon>
        <taxon>Tracheophyta</taxon>
        <taxon>Spermatophyta</taxon>
        <taxon>Magnoliopsida</taxon>
        <taxon>eudicotyledons</taxon>
        <taxon>Gunneridae</taxon>
        <taxon>Pentapetalae</taxon>
        <taxon>rosids</taxon>
        <taxon>fabids</taxon>
        <taxon>Fabales</taxon>
        <taxon>Fabaceae</taxon>
        <taxon>Caesalpinioideae</taxon>
        <taxon>mimosoid clade</taxon>
        <taxon>Acacieae</taxon>
        <taxon>Acacia</taxon>
    </lineage>
</organism>
<evidence type="ECO:0000256" key="7">
    <source>
        <dbReference type="ARBA" id="ARBA00022989"/>
    </source>
</evidence>
<dbReference type="SUPFAM" id="SSF48264">
    <property type="entry name" value="Cytochrome P450"/>
    <property type="match status" value="1"/>
</dbReference>
<dbReference type="PANTHER" id="PTHR47947">
    <property type="entry name" value="CYTOCHROME P450 82C3-RELATED"/>
    <property type="match status" value="1"/>
</dbReference>
<evidence type="ECO:0000256" key="3">
    <source>
        <dbReference type="ARBA" id="ARBA00010617"/>
    </source>
</evidence>
<dbReference type="AlphaFoldDB" id="A0AAE1JTH1"/>
<dbReference type="Pfam" id="PF00067">
    <property type="entry name" value="p450"/>
    <property type="match status" value="1"/>
</dbReference>
<dbReference type="InterPro" id="IPR050651">
    <property type="entry name" value="Plant_Cytochrome_P450_Monoox"/>
</dbReference>
<dbReference type="GO" id="GO:0004497">
    <property type="term" value="F:monooxygenase activity"/>
    <property type="evidence" value="ECO:0007669"/>
    <property type="project" value="UniProtKB-KW"/>
</dbReference>
<proteinExistence type="inferred from homology"/>
<evidence type="ECO:0000256" key="14">
    <source>
        <dbReference type="SAM" id="Phobius"/>
    </source>
</evidence>
<dbReference type="GO" id="GO:0020037">
    <property type="term" value="F:heme binding"/>
    <property type="evidence" value="ECO:0007669"/>
    <property type="project" value="InterPro"/>
</dbReference>
<evidence type="ECO:0000256" key="6">
    <source>
        <dbReference type="ARBA" id="ARBA00022723"/>
    </source>
</evidence>
<sequence>MHLSLTSHGQEALLLLPCTATRNYRTMDLTIFTQSTIPFTILGLLIFVYALFSISRSRENKTTPRKPPPEAGGAWPVLGHLHLLGGPEPPHITLGNMADKYGPIFTVRLGVHQTLIVNSWEIAKECFTVNDRTFASRPKLVAFEVMGYNCGMMGFSPYGAHWRHVRKVATLELLSNHRLEMLKHVRESEVRSAMKETYDRWLELNSFKIGQNIEEAKPLSCEMKNWFGEITLNVVFRMVVGKRFAETQGKDTIQKALRDWFDLTGSFVISDALPYLRWLDLDGQERAMRKTAEDLDQFIQFWLDEHRQNRDDAGSGEAKPKHGDFLDVLVSSVDEAEMIDGHDADSTIKATSLVMILGGADTTTVTLTWALSLLMNNPEVLKKAVHELDSQVGKERLVVESDLQNLHYLQAIIKEAMRLYPAAPLSVIHESMEDCTVAGYHIPSGTRLLTNLSKLHRDPRVHEDPLEFRPERFLTTHKNVDVRGKHFELIPFGAGRRICPGVSFALQITPLTLATLLHGFEAATPDSQPVDMGEKVGLTNIKALPLNVLLTPRLSTYLYG</sequence>
<evidence type="ECO:0008006" key="17">
    <source>
        <dbReference type="Google" id="ProtNLM"/>
    </source>
</evidence>
<dbReference type="EMBL" id="JAWXYG010000004">
    <property type="protein sequence ID" value="KAK4274741.1"/>
    <property type="molecule type" value="Genomic_DNA"/>
</dbReference>
<comment type="caution">
    <text evidence="15">The sequence shown here is derived from an EMBL/GenBank/DDBJ whole genome shotgun (WGS) entry which is preliminary data.</text>
</comment>
<keyword evidence="10 13" id="KW-0503">Monooxygenase</keyword>
<keyword evidence="9 12" id="KW-0408">Iron</keyword>
<keyword evidence="8 13" id="KW-0560">Oxidoreductase</keyword>
<evidence type="ECO:0000313" key="16">
    <source>
        <dbReference type="Proteomes" id="UP001293593"/>
    </source>
</evidence>
<accession>A0AAE1JTH1</accession>
<evidence type="ECO:0000256" key="11">
    <source>
        <dbReference type="ARBA" id="ARBA00023136"/>
    </source>
</evidence>
<dbReference type="InterPro" id="IPR036396">
    <property type="entry name" value="Cyt_P450_sf"/>
</dbReference>
<dbReference type="PRINTS" id="PR00463">
    <property type="entry name" value="EP450I"/>
</dbReference>
<dbReference type="PRINTS" id="PR00385">
    <property type="entry name" value="P450"/>
</dbReference>
<keyword evidence="7 14" id="KW-1133">Transmembrane helix</keyword>
<dbReference type="GO" id="GO:0016020">
    <property type="term" value="C:membrane"/>
    <property type="evidence" value="ECO:0007669"/>
    <property type="project" value="UniProtKB-SubCell"/>
</dbReference>
<evidence type="ECO:0000256" key="1">
    <source>
        <dbReference type="ARBA" id="ARBA00001971"/>
    </source>
</evidence>
<evidence type="ECO:0000256" key="8">
    <source>
        <dbReference type="ARBA" id="ARBA00023002"/>
    </source>
</evidence>
<dbReference type="Gene3D" id="1.10.630.10">
    <property type="entry name" value="Cytochrome P450"/>
    <property type="match status" value="1"/>
</dbReference>
<dbReference type="Proteomes" id="UP001293593">
    <property type="component" value="Unassembled WGS sequence"/>
</dbReference>
<keyword evidence="6 12" id="KW-0479">Metal-binding</keyword>
<evidence type="ECO:0000256" key="4">
    <source>
        <dbReference type="ARBA" id="ARBA00022617"/>
    </source>
</evidence>
<dbReference type="PANTHER" id="PTHR47947:SF26">
    <property type="entry name" value="CYTOCHROME P450"/>
    <property type="match status" value="1"/>
</dbReference>
<evidence type="ECO:0000256" key="5">
    <source>
        <dbReference type="ARBA" id="ARBA00022692"/>
    </source>
</evidence>
<dbReference type="GO" id="GO:0005506">
    <property type="term" value="F:iron ion binding"/>
    <property type="evidence" value="ECO:0007669"/>
    <property type="project" value="InterPro"/>
</dbReference>
<evidence type="ECO:0000256" key="12">
    <source>
        <dbReference type="PIRSR" id="PIRSR602401-1"/>
    </source>
</evidence>
<name>A0AAE1JTH1_9FABA</name>
<keyword evidence="16" id="KW-1185">Reference proteome</keyword>
<comment type="subcellular location">
    <subcellularLocation>
        <location evidence="2">Membrane</location>
    </subcellularLocation>
</comment>
<comment type="cofactor">
    <cofactor evidence="1 12">
        <name>heme</name>
        <dbReference type="ChEBI" id="CHEBI:30413"/>
    </cofactor>
</comment>
<evidence type="ECO:0000256" key="10">
    <source>
        <dbReference type="ARBA" id="ARBA00023033"/>
    </source>
</evidence>
<evidence type="ECO:0000313" key="15">
    <source>
        <dbReference type="EMBL" id="KAK4274741.1"/>
    </source>
</evidence>
<comment type="similarity">
    <text evidence="3 13">Belongs to the cytochrome P450 family.</text>
</comment>
<dbReference type="CDD" id="cd20654">
    <property type="entry name" value="CYP82"/>
    <property type="match status" value="1"/>
</dbReference>
<reference evidence="15" key="1">
    <citation type="submission" date="2023-10" db="EMBL/GenBank/DDBJ databases">
        <title>Chromosome-level genome of the transformable northern wattle, Acacia crassicarpa.</title>
        <authorList>
            <person name="Massaro I."/>
            <person name="Sinha N.R."/>
            <person name="Poethig S."/>
            <person name="Leichty A.R."/>
        </authorList>
    </citation>
    <scope>NUCLEOTIDE SEQUENCE</scope>
    <source>
        <strain evidence="15">Acra3RX</strain>
        <tissue evidence="15">Leaf</tissue>
    </source>
</reference>
<feature type="binding site" description="axial binding residue" evidence="12">
    <location>
        <position position="499"/>
    </location>
    <ligand>
        <name>heme</name>
        <dbReference type="ChEBI" id="CHEBI:30413"/>
    </ligand>
    <ligandPart>
        <name>Fe</name>
        <dbReference type="ChEBI" id="CHEBI:18248"/>
    </ligandPart>
</feature>
<dbReference type="InterPro" id="IPR001128">
    <property type="entry name" value="Cyt_P450"/>
</dbReference>
<evidence type="ECO:0000256" key="9">
    <source>
        <dbReference type="ARBA" id="ARBA00023004"/>
    </source>
</evidence>
<gene>
    <name evidence="15" type="ORF">QN277_017924</name>
</gene>
<protein>
    <recommendedName>
        <fullName evidence="17">Cytochrome P450</fullName>
    </recommendedName>
</protein>
<dbReference type="InterPro" id="IPR017972">
    <property type="entry name" value="Cyt_P450_CS"/>
</dbReference>
<keyword evidence="5 14" id="KW-0812">Transmembrane</keyword>
<keyword evidence="11 14" id="KW-0472">Membrane</keyword>
<evidence type="ECO:0000256" key="13">
    <source>
        <dbReference type="RuleBase" id="RU000461"/>
    </source>
</evidence>
<keyword evidence="4 12" id="KW-0349">Heme</keyword>
<dbReference type="PROSITE" id="PS00086">
    <property type="entry name" value="CYTOCHROME_P450"/>
    <property type="match status" value="1"/>
</dbReference>
<dbReference type="FunFam" id="1.10.630.10:FF:000026">
    <property type="entry name" value="Cytochrome P450 82C4"/>
    <property type="match status" value="1"/>
</dbReference>
<feature type="transmembrane region" description="Helical" evidence="14">
    <location>
        <begin position="31"/>
        <end position="52"/>
    </location>
</feature>
<evidence type="ECO:0000256" key="2">
    <source>
        <dbReference type="ARBA" id="ARBA00004370"/>
    </source>
</evidence>